<gene>
    <name evidence="2" type="ORF">FCM35_KLT21379</name>
</gene>
<comment type="caution">
    <text evidence="2">The sequence shown here is derived from an EMBL/GenBank/DDBJ whole genome shotgun (WGS) entry which is preliminary data.</text>
</comment>
<feature type="region of interest" description="Disordered" evidence="1">
    <location>
        <begin position="18"/>
        <end position="42"/>
    </location>
</feature>
<protein>
    <submittedName>
        <fullName evidence="2">Uncharacterized protein</fullName>
    </submittedName>
</protein>
<evidence type="ECO:0000313" key="3">
    <source>
        <dbReference type="Proteomes" id="UP000623129"/>
    </source>
</evidence>
<dbReference type="Proteomes" id="UP000623129">
    <property type="component" value="Unassembled WGS sequence"/>
</dbReference>
<proteinExistence type="predicted"/>
<name>A0A833QUP1_9POAL</name>
<evidence type="ECO:0000313" key="2">
    <source>
        <dbReference type="EMBL" id="KAF3334775.1"/>
    </source>
</evidence>
<sequence>MLWDKEKAKPSDFLLLLTRQDDKENIPPDPGSGSKTTPIKEGATVQSLAASGGVSDSNRISYTVSAFEL</sequence>
<organism evidence="2 3">
    <name type="scientific">Carex littledalei</name>
    <dbReference type="NCBI Taxonomy" id="544730"/>
    <lineage>
        <taxon>Eukaryota</taxon>
        <taxon>Viridiplantae</taxon>
        <taxon>Streptophyta</taxon>
        <taxon>Embryophyta</taxon>
        <taxon>Tracheophyta</taxon>
        <taxon>Spermatophyta</taxon>
        <taxon>Magnoliopsida</taxon>
        <taxon>Liliopsida</taxon>
        <taxon>Poales</taxon>
        <taxon>Cyperaceae</taxon>
        <taxon>Cyperoideae</taxon>
        <taxon>Cariceae</taxon>
        <taxon>Carex</taxon>
        <taxon>Carex subgen. Euthyceras</taxon>
    </lineage>
</organism>
<dbReference type="AlphaFoldDB" id="A0A833QUP1"/>
<evidence type="ECO:0000256" key="1">
    <source>
        <dbReference type="SAM" id="MobiDB-lite"/>
    </source>
</evidence>
<dbReference type="EMBL" id="SWLB01000009">
    <property type="protein sequence ID" value="KAF3334775.1"/>
    <property type="molecule type" value="Genomic_DNA"/>
</dbReference>
<keyword evidence="3" id="KW-1185">Reference proteome</keyword>
<reference evidence="2" key="1">
    <citation type="submission" date="2020-01" db="EMBL/GenBank/DDBJ databases">
        <title>Genome sequence of Kobresia littledalei, the first chromosome-level genome in the family Cyperaceae.</title>
        <authorList>
            <person name="Qu G."/>
        </authorList>
    </citation>
    <scope>NUCLEOTIDE SEQUENCE</scope>
    <source>
        <strain evidence="2">C.B.Clarke</strain>
        <tissue evidence="2">Leaf</tissue>
    </source>
</reference>
<accession>A0A833QUP1</accession>